<dbReference type="GO" id="GO:0004129">
    <property type="term" value="F:cytochrome-c oxidase activity"/>
    <property type="evidence" value="ECO:0007669"/>
    <property type="project" value="InterPro"/>
</dbReference>
<comment type="caution">
    <text evidence="4">The sequence shown here is derived from an EMBL/GenBank/DDBJ whole genome shotgun (WGS) entry which is preliminary data.</text>
</comment>
<feature type="transmembrane region" description="Helical" evidence="2">
    <location>
        <begin position="183"/>
        <end position="209"/>
    </location>
</feature>
<evidence type="ECO:0000259" key="3">
    <source>
        <dbReference type="PROSITE" id="PS50855"/>
    </source>
</evidence>
<dbReference type="GO" id="GO:0016020">
    <property type="term" value="C:membrane"/>
    <property type="evidence" value="ECO:0007669"/>
    <property type="project" value="InterPro"/>
</dbReference>
<sequence>MNSTVLSLLAAFLLSLMGLFAFMWSMRKGLLVENPGAASAIFTPGEIGQADDPTLTAHDRERLQKAINATNAKTPDERWHNEPDTDFTREQRMLADESSRWPVLLLLVFAVLWLVLGSLAGLTASLKLHMPDWLVAEAWQTFGRMRTMHLTAVFYGWITNAALAAIVWLTPRLMRTTLRGAPWVVLGAVFLNIGVASGIGAVGIGWTAGMEYLEIPWQIGIFVGLGLVLIAINVFRTVRHRTVAHLYVTSWYHLAALLWIIVLFTIGKLPGVHYGVQQATMNWWYGHNVLGLWFTPVSVGIIYYFLPKVIGRPVRSYNLSILGFWTLAFFYAQVGGHHLVGGPVPGWLVTLSIVQSMMMIVPVLAFAINMVCTIRGRVHLTQYSPTLRFMVFGAVMYILSSLQGSFEALRAVNRVAHFTHFTVAHAHLGAYAFVTMVLFGAIYFMLPRVLHREWAWPRLIAVHFWLAATGIMVYFIFLTIGGWLQGTAMLDAAKPFMDSVAVTIPYLQWRSVGGSLMVLSHLVFAGHVLAMLLNVKPERSGPALWGDPAKAAAALEVPHAK</sequence>
<feature type="transmembrane region" description="Helical" evidence="2">
    <location>
        <begin position="152"/>
        <end position="171"/>
    </location>
</feature>
<feature type="transmembrane region" description="Helical" evidence="2">
    <location>
        <begin position="389"/>
        <end position="406"/>
    </location>
</feature>
<dbReference type="GO" id="GO:0009060">
    <property type="term" value="P:aerobic respiration"/>
    <property type="evidence" value="ECO:0007669"/>
    <property type="project" value="InterPro"/>
</dbReference>
<protein>
    <submittedName>
        <fullName evidence="4">Cbb3-type cytochrome c oxidase subunit I</fullName>
    </submittedName>
</protein>
<reference evidence="4" key="1">
    <citation type="submission" date="2021-03" db="EMBL/GenBank/DDBJ databases">
        <title>Comamonas denitrificans.</title>
        <authorList>
            <person name="Finster K."/>
        </authorList>
    </citation>
    <scope>NUCLEOTIDE SEQUENCE</scope>
    <source>
        <strain evidence="4">MM2021_4</strain>
    </source>
</reference>
<feature type="transmembrane region" description="Helical" evidence="2">
    <location>
        <begin position="246"/>
        <end position="264"/>
    </location>
</feature>
<dbReference type="Proteomes" id="UP000664731">
    <property type="component" value="Unassembled WGS sequence"/>
</dbReference>
<gene>
    <name evidence="4" type="ORF">J1777_03165</name>
</gene>
<dbReference type="InterPro" id="IPR023616">
    <property type="entry name" value="Cyt_c_oxase-like_su1_dom"/>
</dbReference>
<organism evidence="4 5">
    <name type="scientific">Comamonas denitrificans</name>
    <dbReference type="NCBI Taxonomy" id="117506"/>
    <lineage>
        <taxon>Bacteria</taxon>
        <taxon>Pseudomonadati</taxon>
        <taxon>Pseudomonadota</taxon>
        <taxon>Betaproteobacteria</taxon>
        <taxon>Burkholderiales</taxon>
        <taxon>Comamonadaceae</taxon>
        <taxon>Comamonas</taxon>
    </lineage>
</organism>
<dbReference type="PROSITE" id="PS50855">
    <property type="entry name" value="COX1"/>
    <property type="match status" value="1"/>
</dbReference>
<keyword evidence="1" id="KW-0813">Transport</keyword>
<evidence type="ECO:0000313" key="4">
    <source>
        <dbReference type="EMBL" id="MBO1248839.1"/>
    </source>
</evidence>
<evidence type="ECO:0000313" key="5">
    <source>
        <dbReference type="Proteomes" id="UP000664731"/>
    </source>
</evidence>
<dbReference type="InterPro" id="IPR000883">
    <property type="entry name" value="Cyt_C_Oxase_1"/>
</dbReference>
<feature type="domain" description="Cytochrome oxidase subunit I profile" evidence="3">
    <location>
        <begin position="283"/>
        <end position="482"/>
    </location>
</feature>
<keyword evidence="2" id="KW-0472">Membrane</keyword>
<dbReference type="InterPro" id="IPR036927">
    <property type="entry name" value="Cyt_c_oxase-like_su1_sf"/>
</dbReference>
<feature type="transmembrane region" description="Helical" evidence="2">
    <location>
        <begin position="284"/>
        <end position="305"/>
    </location>
</feature>
<keyword evidence="5" id="KW-1185">Reference proteome</keyword>
<name>A0A939KD07_9BURK</name>
<feature type="transmembrane region" description="Helical" evidence="2">
    <location>
        <begin position="317"/>
        <end position="334"/>
    </location>
</feature>
<dbReference type="GO" id="GO:0020037">
    <property type="term" value="F:heme binding"/>
    <property type="evidence" value="ECO:0007669"/>
    <property type="project" value="InterPro"/>
</dbReference>
<feature type="transmembrane region" description="Helical" evidence="2">
    <location>
        <begin position="215"/>
        <end position="234"/>
    </location>
</feature>
<proteinExistence type="predicted"/>
<dbReference type="GO" id="GO:0022904">
    <property type="term" value="P:respiratory electron transport chain"/>
    <property type="evidence" value="ECO:0007669"/>
    <property type="project" value="TreeGrafter"/>
</dbReference>
<dbReference type="PANTHER" id="PTHR10422">
    <property type="entry name" value="CYTOCHROME C OXIDASE SUBUNIT 1"/>
    <property type="match status" value="1"/>
</dbReference>
<dbReference type="EMBL" id="JAFNME010000004">
    <property type="protein sequence ID" value="MBO1248839.1"/>
    <property type="molecule type" value="Genomic_DNA"/>
</dbReference>
<dbReference type="PANTHER" id="PTHR10422:SF29">
    <property type="entry name" value="CYTOCHROME C OXIDASE SUBUNIT 1 HOMOLOG, BACTEROID"/>
    <property type="match status" value="1"/>
</dbReference>
<feature type="transmembrane region" description="Helical" evidence="2">
    <location>
        <begin position="101"/>
        <end position="124"/>
    </location>
</feature>
<feature type="transmembrane region" description="Helical" evidence="2">
    <location>
        <begin position="426"/>
        <end position="446"/>
    </location>
</feature>
<keyword evidence="1" id="KW-0679">Respiratory chain</keyword>
<dbReference type="SUPFAM" id="SSF81442">
    <property type="entry name" value="Cytochrome c oxidase subunit I-like"/>
    <property type="match status" value="1"/>
</dbReference>
<dbReference type="GO" id="GO:0015990">
    <property type="term" value="P:electron transport coupled proton transport"/>
    <property type="evidence" value="ECO:0007669"/>
    <property type="project" value="TreeGrafter"/>
</dbReference>
<keyword evidence="2" id="KW-0812">Transmembrane</keyword>
<evidence type="ECO:0000256" key="1">
    <source>
        <dbReference type="ARBA" id="ARBA00022660"/>
    </source>
</evidence>
<feature type="transmembrane region" description="Helical" evidence="2">
    <location>
        <begin position="346"/>
        <end position="368"/>
    </location>
</feature>
<accession>A0A939KD07</accession>
<feature type="transmembrane region" description="Helical" evidence="2">
    <location>
        <begin position="458"/>
        <end position="484"/>
    </location>
</feature>
<keyword evidence="2" id="KW-1133">Transmembrane helix</keyword>
<dbReference type="Gene3D" id="1.20.210.10">
    <property type="entry name" value="Cytochrome c oxidase-like, subunit I domain"/>
    <property type="match status" value="1"/>
</dbReference>
<feature type="transmembrane region" description="Helical" evidence="2">
    <location>
        <begin position="6"/>
        <end position="24"/>
    </location>
</feature>
<dbReference type="Pfam" id="PF00115">
    <property type="entry name" value="COX1"/>
    <property type="match status" value="1"/>
</dbReference>
<feature type="transmembrane region" description="Helical" evidence="2">
    <location>
        <begin position="516"/>
        <end position="535"/>
    </location>
</feature>
<dbReference type="RefSeq" id="WP_207574381.1">
    <property type="nucleotide sequence ID" value="NZ_JAFNME010000004.1"/>
</dbReference>
<keyword evidence="1" id="KW-0249">Electron transport</keyword>
<evidence type="ECO:0000256" key="2">
    <source>
        <dbReference type="SAM" id="Phobius"/>
    </source>
</evidence>
<dbReference type="AlphaFoldDB" id="A0A939KD07"/>